<dbReference type="EMBL" id="SFCI01000019">
    <property type="protein sequence ID" value="TFY83609.1"/>
    <property type="molecule type" value="Genomic_DNA"/>
</dbReference>
<evidence type="ECO:0000256" key="2">
    <source>
        <dbReference type="ARBA" id="ARBA00023180"/>
    </source>
</evidence>
<dbReference type="GO" id="GO:0000298">
    <property type="term" value="F:endopolyphosphatase activity"/>
    <property type="evidence" value="ECO:0007669"/>
    <property type="project" value="TreeGrafter"/>
</dbReference>
<evidence type="ECO:0000313" key="5">
    <source>
        <dbReference type="Proteomes" id="UP000298061"/>
    </source>
</evidence>
<dbReference type="GO" id="GO:0000324">
    <property type="term" value="C:fungal-type vacuole"/>
    <property type="evidence" value="ECO:0007669"/>
    <property type="project" value="TreeGrafter"/>
</dbReference>
<evidence type="ECO:0000256" key="1">
    <source>
        <dbReference type="ARBA" id="ARBA00022801"/>
    </source>
</evidence>
<evidence type="ECO:0008006" key="6">
    <source>
        <dbReference type="Google" id="ProtNLM"/>
    </source>
</evidence>
<organism evidence="4 5">
    <name type="scientific">Hericium alpestre</name>
    <dbReference type="NCBI Taxonomy" id="135208"/>
    <lineage>
        <taxon>Eukaryota</taxon>
        <taxon>Fungi</taxon>
        <taxon>Dikarya</taxon>
        <taxon>Basidiomycota</taxon>
        <taxon>Agaricomycotina</taxon>
        <taxon>Agaricomycetes</taxon>
        <taxon>Russulales</taxon>
        <taxon>Hericiaceae</taxon>
        <taxon>Hericium</taxon>
    </lineage>
</organism>
<dbReference type="PANTHER" id="PTHR10340:SF55">
    <property type="entry name" value="ENDOPOLYPHOSPHATASE"/>
    <property type="match status" value="1"/>
</dbReference>
<dbReference type="STRING" id="135208.A0A4Z0AC35"/>
<accession>A0A4Z0AC35</accession>
<gene>
    <name evidence="4" type="ORF">EWM64_g409</name>
</gene>
<proteinExistence type="predicted"/>
<protein>
    <recommendedName>
        <fullName evidence="6">Calcineurin-like phosphoesterase domain-containing protein</fullName>
    </recommendedName>
</protein>
<comment type="caution">
    <text evidence="4">The sequence shown here is derived from an EMBL/GenBank/DDBJ whole genome shotgun (WGS) entry which is preliminary data.</text>
</comment>
<dbReference type="GO" id="GO:0008081">
    <property type="term" value="F:phosphoric diester hydrolase activity"/>
    <property type="evidence" value="ECO:0007669"/>
    <property type="project" value="TreeGrafter"/>
</dbReference>
<keyword evidence="5" id="KW-1185">Reference proteome</keyword>
<dbReference type="PANTHER" id="PTHR10340">
    <property type="entry name" value="SPHINGOMYELIN PHOSPHODIESTERASE"/>
    <property type="match status" value="1"/>
</dbReference>
<keyword evidence="1" id="KW-0378">Hydrolase</keyword>
<name>A0A4Z0AC35_9AGAM</name>
<dbReference type="GO" id="GO:0005615">
    <property type="term" value="C:extracellular space"/>
    <property type="evidence" value="ECO:0007669"/>
    <property type="project" value="TreeGrafter"/>
</dbReference>
<dbReference type="GO" id="GO:0004309">
    <property type="term" value="F:exopolyphosphatase activity"/>
    <property type="evidence" value="ECO:0007669"/>
    <property type="project" value="TreeGrafter"/>
</dbReference>
<evidence type="ECO:0000256" key="3">
    <source>
        <dbReference type="SAM" id="MobiDB-lite"/>
    </source>
</evidence>
<keyword evidence="2" id="KW-0325">Glycoprotein</keyword>
<feature type="region of interest" description="Disordered" evidence="3">
    <location>
        <begin position="178"/>
        <end position="200"/>
    </location>
</feature>
<dbReference type="Proteomes" id="UP000298061">
    <property type="component" value="Unassembled WGS sequence"/>
</dbReference>
<reference evidence="4 5" key="1">
    <citation type="submission" date="2019-02" db="EMBL/GenBank/DDBJ databases">
        <title>Genome sequencing of the rare red list fungi Hericium alpestre (H. flagellum).</title>
        <authorList>
            <person name="Buettner E."/>
            <person name="Kellner H."/>
        </authorList>
    </citation>
    <scope>NUCLEOTIDE SEQUENCE [LARGE SCALE GENOMIC DNA]</scope>
    <source>
        <strain evidence="4 5">DSM 108284</strain>
    </source>
</reference>
<dbReference type="OrthoDB" id="348678at2759"/>
<dbReference type="GO" id="GO:0006798">
    <property type="term" value="P:polyphosphate catabolic process"/>
    <property type="evidence" value="ECO:0007669"/>
    <property type="project" value="TreeGrafter"/>
</dbReference>
<dbReference type="AlphaFoldDB" id="A0A4Z0AC35"/>
<sequence length="344" mass="39837">MYFYDSNKAMGGCEYHDRDDAGNLQFDWLGVQLETFRRRGMQVWLTGHVPPSPGNYFPECHVRYVELSLRFQDTILGHLYGHMNNDHFFFVEADDLKFSSMVDISRARNDTGAGAVAHGDLYDDLLKDFDALPQKNKETDYDDYGVVNVSPSVVPNPYLPSFRVFSYNITGADVSTPAGLDDDLKKRKHGHRHGDGSRDAYCKKPAYRGSWRCHLKEPWHSDPDSPSRRNTLWSPLGYAQYYIDEEQLVDTSRKPKFKLEYLTYPLDRLHPEAPEVADNFTYPVPLRNLPKSLRNSTKTKSKFAPYRLPDLTIPSWVKLARKLADPSKKKLRRKFKQYMYMGDN</sequence>
<evidence type="ECO:0000313" key="4">
    <source>
        <dbReference type="EMBL" id="TFY83609.1"/>
    </source>
</evidence>